<dbReference type="Pfam" id="PF02114">
    <property type="entry name" value="Phosducin"/>
    <property type="match status" value="1"/>
</dbReference>
<comment type="similarity">
    <text evidence="1">Belongs to the phosducin family.</text>
</comment>
<dbReference type="EMBL" id="QPFP01000052">
    <property type="protein sequence ID" value="TEB25968.1"/>
    <property type="molecule type" value="Genomic_DNA"/>
</dbReference>
<feature type="compositionally biased region" description="Basic and acidic residues" evidence="2">
    <location>
        <begin position="31"/>
        <end position="40"/>
    </location>
</feature>
<dbReference type="Gene3D" id="3.40.30.10">
    <property type="entry name" value="Glutaredoxin"/>
    <property type="match status" value="1"/>
</dbReference>
<name>A0A4Y7SWG6_COPMI</name>
<dbReference type="InterPro" id="IPR036249">
    <property type="entry name" value="Thioredoxin-like_sf"/>
</dbReference>
<dbReference type="PANTHER" id="PTHR46052">
    <property type="entry name" value="PHOSDUCIN-LIKE PROTEIN"/>
    <property type="match status" value="1"/>
</dbReference>
<dbReference type="STRING" id="71717.A0A4Y7SWG6"/>
<evidence type="ECO:0000256" key="2">
    <source>
        <dbReference type="SAM" id="MobiDB-lite"/>
    </source>
</evidence>
<feature type="compositionally biased region" description="Basic and acidic residues" evidence="2">
    <location>
        <begin position="48"/>
        <end position="69"/>
    </location>
</feature>
<evidence type="ECO:0000256" key="1">
    <source>
        <dbReference type="ARBA" id="ARBA00009686"/>
    </source>
</evidence>
<dbReference type="SUPFAM" id="SSF52833">
    <property type="entry name" value="Thioredoxin-like"/>
    <property type="match status" value="1"/>
</dbReference>
<feature type="compositionally biased region" description="Acidic residues" evidence="2">
    <location>
        <begin position="260"/>
        <end position="279"/>
    </location>
</feature>
<feature type="region of interest" description="Disordered" evidence="2">
    <location>
        <begin position="246"/>
        <end position="279"/>
    </location>
</feature>
<evidence type="ECO:0000313" key="5">
    <source>
        <dbReference type="Proteomes" id="UP000298030"/>
    </source>
</evidence>
<dbReference type="OrthoDB" id="70588at2759"/>
<gene>
    <name evidence="4" type="ORF">FA13DRAFT_1756472</name>
</gene>
<dbReference type="InterPro" id="IPR051499">
    <property type="entry name" value="Phosducin-like_reg"/>
</dbReference>
<dbReference type="AlphaFoldDB" id="A0A4Y7SWG6"/>
<feature type="compositionally biased region" description="Basic and acidic residues" evidence="2">
    <location>
        <begin position="94"/>
        <end position="109"/>
    </location>
</feature>
<keyword evidence="5" id="KW-1185">Reference proteome</keyword>
<feature type="region of interest" description="Disordered" evidence="2">
    <location>
        <begin position="14"/>
        <end position="109"/>
    </location>
</feature>
<evidence type="ECO:0000313" key="4">
    <source>
        <dbReference type="EMBL" id="TEB25968.1"/>
    </source>
</evidence>
<dbReference type="Proteomes" id="UP000298030">
    <property type="component" value="Unassembled WGS sequence"/>
</dbReference>
<reference evidence="4 5" key="1">
    <citation type="journal article" date="2019" name="Nat. Ecol. Evol.">
        <title>Megaphylogeny resolves global patterns of mushroom evolution.</title>
        <authorList>
            <person name="Varga T."/>
            <person name="Krizsan K."/>
            <person name="Foldi C."/>
            <person name="Dima B."/>
            <person name="Sanchez-Garcia M."/>
            <person name="Sanchez-Ramirez S."/>
            <person name="Szollosi G.J."/>
            <person name="Szarkandi J.G."/>
            <person name="Papp V."/>
            <person name="Albert L."/>
            <person name="Andreopoulos W."/>
            <person name="Angelini C."/>
            <person name="Antonin V."/>
            <person name="Barry K.W."/>
            <person name="Bougher N.L."/>
            <person name="Buchanan P."/>
            <person name="Buyck B."/>
            <person name="Bense V."/>
            <person name="Catcheside P."/>
            <person name="Chovatia M."/>
            <person name="Cooper J."/>
            <person name="Damon W."/>
            <person name="Desjardin D."/>
            <person name="Finy P."/>
            <person name="Geml J."/>
            <person name="Haridas S."/>
            <person name="Hughes K."/>
            <person name="Justo A."/>
            <person name="Karasinski D."/>
            <person name="Kautmanova I."/>
            <person name="Kiss B."/>
            <person name="Kocsube S."/>
            <person name="Kotiranta H."/>
            <person name="LaButti K.M."/>
            <person name="Lechner B.E."/>
            <person name="Liimatainen K."/>
            <person name="Lipzen A."/>
            <person name="Lukacs Z."/>
            <person name="Mihaltcheva S."/>
            <person name="Morgado L.N."/>
            <person name="Niskanen T."/>
            <person name="Noordeloos M.E."/>
            <person name="Ohm R.A."/>
            <person name="Ortiz-Santana B."/>
            <person name="Ovrebo C."/>
            <person name="Racz N."/>
            <person name="Riley R."/>
            <person name="Savchenko A."/>
            <person name="Shiryaev A."/>
            <person name="Soop K."/>
            <person name="Spirin V."/>
            <person name="Szebenyi C."/>
            <person name="Tomsovsky M."/>
            <person name="Tulloss R.E."/>
            <person name="Uehling J."/>
            <person name="Grigoriev I.V."/>
            <person name="Vagvolgyi C."/>
            <person name="Papp T."/>
            <person name="Martin F.M."/>
            <person name="Miettinen O."/>
            <person name="Hibbett D.S."/>
            <person name="Nagy L.G."/>
        </authorList>
    </citation>
    <scope>NUCLEOTIDE SEQUENCE [LARGE SCALE GENOMIC DNA]</scope>
    <source>
        <strain evidence="4 5">FP101781</strain>
    </source>
</reference>
<comment type="caution">
    <text evidence="4">The sequence shown here is derived from an EMBL/GenBank/DDBJ whole genome shotgun (WGS) entry which is preliminary data.</text>
</comment>
<evidence type="ECO:0000259" key="3">
    <source>
        <dbReference type="Pfam" id="PF02114"/>
    </source>
</evidence>
<protein>
    <submittedName>
        <fullName evidence="4">Thioredoxin-like protein</fullName>
    </submittedName>
</protein>
<dbReference type="InterPro" id="IPR024253">
    <property type="entry name" value="Phosducin_thioredoxin-like_dom"/>
</dbReference>
<sequence length="353" mass="40049">MSTDEYIEALVLSGELFNGPSSTNSPPRSPSPDRDPGWHDEEYELAMEEQRKRDQALDYDSDDARRDAIKAQIAKENQPESIGMGPGRTGVKGVIRDRNEAEELERERKARDMNSLREKMEKTNLGGKTYLEEEREKAARGEKADQLVVLELEKYQQEPRRDPLGRAKEGRFGHLREVGMKGFLGAVEKEERGIWVVVHLFDPSLDRCYAVDETLARLARLYPDTKFLRARAAALGFATKASSISKRPSATRRTKTIAEDKEDDPYGTDPDSQDEGDLLDEDDVDLDMLPTLLVYRDGDLIFNWVRVDWEAGPAGIEELLDKNHILPKRGPHYNLGLPSDDEDDFDLLLSDED</sequence>
<dbReference type="PANTHER" id="PTHR46052:SF1">
    <property type="entry name" value="PHOSDUCIN-LIKE PROTEIN"/>
    <property type="match status" value="1"/>
</dbReference>
<organism evidence="4 5">
    <name type="scientific">Coprinellus micaceus</name>
    <name type="common">Glistening ink-cap mushroom</name>
    <name type="synonym">Coprinus micaceus</name>
    <dbReference type="NCBI Taxonomy" id="71717"/>
    <lineage>
        <taxon>Eukaryota</taxon>
        <taxon>Fungi</taxon>
        <taxon>Dikarya</taxon>
        <taxon>Basidiomycota</taxon>
        <taxon>Agaricomycotina</taxon>
        <taxon>Agaricomycetes</taxon>
        <taxon>Agaricomycetidae</taxon>
        <taxon>Agaricales</taxon>
        <taxon>Agaricineae</taxon>
        <taxon>Psathyrellaceae</taxon>
        <taxon>Coprinellus</taxon>
    </lineage>
</organism>
<feature type="domain" description="Phosducin" evidence="3">
    <location>
        <begin position="170"/>
        <end position="242"/>
    </location>
</feature>
<proteinExistence type="inferred from homology"/>
<accession>A0A4Y7SWG6</accession>